<dbReference type="InterPro" id="IPR050789">
    <property type="entry name" value="Diverse_Enzym_Activities"/>
</dbReference>
<dbReference type="Gene3D" id="3.40.710.10">
    <property type="entry name" value="DD-peptidase/beta-lactamase superfamily"/>
    <property type="match status" value="1"/>
</dbReference>
<keyword evidence="3" id="KW-1185">Reference proteome</keyword>
<name>A0A2S7KVT0_9FLAO</name>
<evidence type="ECO:0000313" key="3">
    <source>
        <dbReference type="Proteomes" id="UP000239522"/>
    </source>
</evidence>
<proteinExistence type="predicted"/>
<comment type="caution">
    <text evidence="2">The sequence shown here is derived from an EMBL/GenBank/DDBJ whole genome shotgun (WGS) entry which is preliminary data.</text>
</comment>
<dbReference type="AlphaFoldDB" id="A0A2S7KVT0"/>
<dbReference type="Pfam" id="PF00144">
    <property type="entry name" value="Beta-lactamase"/>
    <property type="match status" value="1"/>
</dbReference>
<dbReference type="SUPFAM" id="SSF56601">
    <property type="entry name" value="beta-lactamase/transpeptidase-like"/>
    <property type="match status" value="1"/>
</dbReference>
<dbReference type="RefSeq" id="WP_104808998.1">
    <property type="nucleotide sequence ID" value="NZ_MQUA01000013.1"/>
</dbReference>
<reference evidence="2 3" key="1">
    <citation type="submission" date="2016-11" db="EMBL/GenBank/DDBJ databases">
        <title>Trade-off between light-utilization and light-protection in marine flavobacteria.</title>
        <authorList>
            <person name="Kumagai Y."/>
        </authorList>
    </citation>
    <scope>NUCLEOTIDE SEQUENCE [LARGE SCALE GENOMIC DNA]</scope>
    <source>
        <strain evidence="2 3">ATCC 700397</strain>
    </source>
</reference>
<dbReference type="Proteomes" id="UP000239522">
    <property type="component" value="Unassembled WGS sequence"/>
</dbReference>
<protein>
    <submittedName>
        <fullName evidence="2">Serine hydrolase</fullName>
    </submittedName>
</protein>
<dbReference type="EMBL" id="MQUA01000013">
    <property type="protein sequence ID" value="PQB06749.1"/>
    <property type="molecule type" value="Genomic_DNA"/>
</dbReference>
<evidence type="ECO:0000313" key="2">
    <source>
        <dbReference type="EMBL" id="PQB06749.1"/>
    </source>
</evidence>
<dbReference type="GO" id="GO:0016787">
    <property type="term" value="F:hydrolase activity"/>
    <property type="evidence" value="ECO:0007669"/>
    <property type="project" value="UniProtKB-KW"/>
</dbReference>
<sequence>MKRIHLLVALLLCFNYLGFTQQLESYDYLKSNREMIQYGVQAILTCNGLFTSNRTLEQIYDEELKYLKQPIGTAQGGDYMIDWDRKTVTIGSTENTPVMRAVFREGIGCIILAPDQSFEIIDDLPIQSLPALPGDPATIPWPKGDLVNKQKLPKYIDADLLTGASKWSFERESPEQVTLSLVVVHKGEIIHERYAEGIDMFTKTRTWSTAKSIAATLIGMLVDQGKMELDTPLGIEWLPKEATSENDPRANITLRNLLNMSSGLYTVDSRGMENANGSGLSYWAGASSLNGARNRGLIRKPGSFWDYENYDTILALLAMKNALGDNKTYIEYPRKALFDKIGMRNTFASTDRFGDFIFSSQVYTNARDLARFGLLYEQNGVWNGERILTKKWIDFVRTPAPSTAERGNFYGGQWWLVPDDRNDVPKDAYFTAGNRGQYVIVIPSHNLVIVRRGLDYGKQGFNILDLTREILKAFPIDYKTAND</sequence>
<evidence type="ECO:0000259" key="1">
    <source>
        <dbReference type="Pfam" id="PF00144"/>
    </source>
</evidence>
<accession>A0A2S7KVT0</accession>
<gene>
    <name evidence="2" type="ORF">BST83_05965</name>
</gene>
<keyword evidence="2" id="KW-0378">Hydrolase</keyword>
<organism evidence="2 3">
    <name type="scientific">Polaribacter filamentus</name>
    <dbReference type="NCBI Taxonomy" id="53483"/>
    <lineage>
        <taxon>Bacteria</taxon>
        <taxon>Pseudomonadati</taxon>
        <taxon>Bacteroidota</taxon>
        <taxon>Flavobacteriia</taxon>
        <taxon>Flavobacteriales</taxon>
        <taxon>Flavobacteriaceae</taxon>
    </lineage>
</organism>
<dbReference type="PANTHER" id="PTHR43283">
    <property type="entry name" value="BETA-LACTAMASE-RELATED"/>
    <property type="match status" value="1"/>
</dbReference>
<feature type="domain" description="Beta-lactamase-related" evidence="1">
    <location>
        <begin position="176"/>
        <end position="450"/>
    </location>
</feature>
<dbReference type="OrthoDB" id="9773047at2"/>
<dbReference type="PANTHER" id="PTHR43283:SF7">
    <property type="entry name" value="BETA-LACTAMASE-RELATED DOMAIN-CONTAINING PROTEIN"/>
    <property type="match status" value="1"/>
</dbReference>
<dbReference type="InterPro" id="IPR012338">
    <property type="entry name" value="Beta-lactam/transpept-like"/>
</dbReference>
<dbReference type="InterPro" id="IPR001466">
    <property type="entry name" value="Beta-lactam-related"/>
</dbReference>